<evidence type="ECO:0000256" key="4">
    <source>
        <dbReference type="ARBA" id="ARBA00022723"/>
    </source>
</evidence>
<dbReference type="EMBL" id="CP017634">
    <property type="protein sequence ID" value="ATW27427.1"/>
    <property type="molecule type" value="Genomic_DNA"/>
</dbReference>
<organism evidence="14 15">
    <name type="scientific">Formimonas warabiya</name>
    <dbReference type="NCBI Taxonomy" id="1761012"/>
    <lineage>
        <taxon>Bacteria</taxon>
        <taxon>Bacillati</taxon>
        <taxon>Bacillota</taxon>
        <taxon>Clostridia</taxon>
        <taxon>Eubacteriales</taxon>
        <taxon>Peptococcaceae</taxon>
        <taxon>Candidatus Formimonas</taxon>
    </lineage>
</organism>
<dbReference type="SMART" id="SM00487">
    <property type="entry name" value="DEXDc"/>
    <property type="match status" value="1"/>
</dbReference>
<dbReference type="GO" id="GO:0005829">
    <property type="term" value="C:cytosol"/>
    <property type="evidence" value="ECO:0007669"/>
    <property type="project" value="TreeGrafter"/>
</dbReference>
<sequence length="747" mass="86222">MNTQYYAKKDQVYEEHLKAAYKAWKETVKEKRNLIERIARKYGFSLERFLQGSLLTVVLHDIGKMIRPFQEMIQAARQGKKFDFRKNYRHELVSFLFALAGCGALEKRSFYSKWPLEAIAVAGHHKALDIDLSSFDREKRAGKLSVEEEGILEGLTVAQEFFEREKWQWPQLPYQLAQADGLGKLSELVVNYLPKIKDLEDSERLRTLYVLTKGILHYADWHGSGKVPVNYAVTCSEEEIIEKTRKRCLEKKITFTGLRPFQRQVADQSGHVIAIAPTGSGKTEASVLWALKNSGEMGGAKILYLLPTMATANSIWRRLSQFFGPDQVGLTHSSANLWFETEIGHEAESKEEERHFLFDQTFIRPVTVGTVDQLLNAGFNGGHWVLKEINAANGVIILDEIHAYDGWTLGLIVATIRHFTDLGARFLLMSATMPQNLIEMFQKVLPEAQIIEDTALLNAHRSKYFIQDKSIMEADNDIRAAVTAGHKVLVVVNTVERCQQLATKLEDLAPLCYHSRFILRDRKDIEAKMDDARLVIATQIVEVSLDLDFDWLFTECAPPDALAQRAGRVNRYRDPGRDSRIYIYRSDEKSQKIYDPINDPELLNRSFEAFKKSPQDMTERNLLDVIEKVYANMRFEEKKGFPEALNQYELSQKIRLAILDNPLKEDELAKQEKTRMSDYETISVIPYCFYSDVQEISVQERRWYEVKIPYWYFAKHKRVVNGILFCDMEYDSTLGAFLKRDDRSLFY</sequence>
<dbReference type="RefSeq" id="WP_148136782.1">
    <property type="nucleotide sequence ID" value="NZ_CP017634.1"/>
</dbReference>
<keyword evidence="15" id="KW-1185">Reference proteome</keyword>
<evidence type="ECO:0000313" key="15">
    <source>
        <dbReference type="Proteomes" id="UP000323521"/>
    </source>
</evidence>
<proteinExistence type="inferred from homology"/>
<accession>A0A3G1KYG1</accession>
<evidence type="ECO:0000256" key="6">
    <source>
        <dbReference type="ARBA" id="ARBA00022801"/>
    </source>
</evidence>
<dbReference type="InterPro" id="IPR050079">
    <property type="entry name" value="DEAD_box_RNA_helicase"/>
</dbReference>
<evidence type="ECO:0000256" key="9">
    <source>
        <dbReference type="ARBA" id="ARBA00023118"/>
    </source>
</evidence>
<keyword evidence="3" id="KW-0540">Nuclease</keyword>
<keyword evidence="8" id="KW-0067">ATP-binding</keyword>
<dbReference type="CDD" id="cd09641">
    <property type="entry name" value="Cas3''_I"/>
    <property type="match status" value="1"/>
</dbReference>
<dbReference type="InterPro" id="IPR038257">
    <property type="entry name" value="CRISPR-assoc_Cas3_HD_sf"/>
</dbReference>
<dbReference type="GO" id="GO:0003724">
    <property type="term" value="F:RNA helicase activity"/>
    <property type="evidence" value="ECO:0007669"/>
    <property type="project" value="TreeGrafter"/>
</dbReference>
<keyword evidence="6" id="KW-0378">Hydrolase</keyword>
<dbReference type="Gene3D" id="3.40.50.300">
    <property type="entry name" value="P-loop containing nucleotide triphosphate hydrolases"/>
    <property type="match status" value="2"/>
</dbReference>
<evidence type="ECO:0000256" key="5">
    <source>
        <dbReference type="ARBA" id="ARBA00022741"/>
    </source>
</evidence>
<dbReference type="GO" id="GO:0004518">
    <property type="term" value="F:nuclease activity"/>
    <property type="evidence" value="ECO:0007669"/>
    <property type="project" value="UniProtKB-KW"/>
</dbReference>
<dbReference type="InterPro" id="IPR001650">
    <property type="entry name" value="Helicase_C-like"/>
</dbReference>
<dbReference type="GO" id="GO:0051607">
    <property type="term" value="P:defense response to virus"/>
    <property type="evidence" value="ECO:0007669"/>
    <property type="project" value="UniProtKB-KW"/>
</dbReference>
<dbReference type="GO" id="GO:0016787">
    <property type="term" value="F:hydrolase activity"/>
    <property type="evidence" value="ECO:0007669"/>
    <property type="project" value="UniProtKB-KW"/>
</dbReference>
<evidence type="ECO:0000256" key="3">
    <source>
        <dbReference type="ARBA" id="ARBA00022722"/>
    </source>
</evidence>
<dbReference type="NCBIfam" id="TIGR01596">
    <property type="entry name" value="cas3_HD"/>
    <property type="match status" value="1"/>
</dbReference>
<evidence type="ECO:0000256" key="8">
    <source>
        <dbReference type="ARBA" id="ARBA00022840"/>
    </source>
</evidence>
<feature type="domain" description="Helicase ATP-binding" evidence="11">
    <location>
        <begin position="263"/>
        <end position="451"/>
    </location>
</feature>
<dbReference type="PANTHER" id="PTHR47959">
    <property type="entry name" value="ATP-DEPENDENT RNA HELICASE RHLE-RELATED"/>
    <property type="match status" value="1"/>
</dbReference>
<dbReference type="Pfam" id="PF18019">
    <property type="entry name" value="Cas3_HD"/>
    <property type="match status" value="1"/>
</dbReference>
<dbReference type="GO" id="GO:0003676">
    <property type="term" value="F:nucleic acid binding"/>
    <property type="evidence" value="ECO:0007669"/>
    <property type="project" value="InterPro"/>
</dbReference>
<keyword evidence="5" id="KW-0547">Nucleotide-binding</keyword>
<feature type="domain" description="HD Cas3-type" evidence="13">
    <location>
        <begin position="6"/>
        <end position="223"/>
    </location>
</feature>
<reference evidence="14 15" key="1">
    <citation type="submission" date="2016-10" db="EMBL/GenBank/DDBJ databases">
        <title>Complete Genome Sequence of Peptococcaceae strain DCMF.</title>
        <authorList>
            <person name="Edwards R.J."/>
            <person name="Holland S.I."/>
            <person name="Deshpande N.P."/>
            <person name="Wong Y.K."/>
            <person name="Ertan H."/>
            <person name="Manefield M."/>
            <person name="Russell T.L."/>
            <person name="Lee M.J."/>
        </authorList>
    </citation>
    <scope>NUCLEOTIDE SEQUENCE [LARGE SCALE GENOMIC DNA]</scope>
    <source>
        <strain evidence="14 15">DCMF</strain>
    </source>
</reference>
<dbReference type="InterPro" id="IPR014001">
    <property type="entry name" value="Helicase_ATP-bd"/>
</dbReference>
<dbReference type="PANTHER" id="PTHR47959:SF16">
    <property type="entry name" value="CRISPR-ASSOCIATED NUCLEASE_HELICASE CAS3-RELATED"/>
    <property type="match status" value="1"/>
</dbReference>
<evidence type="ECO:0000259" key="13">
    <source>
        <dbReference type="PROSITE" id="PS51643"/>
    </source>
</evidence>
<dbReference type="GO" id="GO:0046872">
    <property type="term" value="F:metal ion binding"/>
    <property type="evidence" value="ECO:0007669"/>
    <property type="project" value="UniProtKB-KW"/>
</dbReference>
<evidence type="ECO:0000259" key="12">
    <source>
        <dbReference type="PROSITE" id="PS51194"/>
    </source>
</evidence>
<dbReference type="Gene3D" id="1.10.3210.30">
    <property type="match status" value="1"/>
</dbReference>
<dbReference type="KEGG" id="fwa:DCMF_24110"/>
<name>A0A3G1KYG1_FORW1</name>
<dbReference type="OrthoDB" id="9810236at2"/>
<keyword evidence="9" id="KW-0051">Antiviral defense</keyword>
<evidence type="ECO:0000256" key="2">
    <source>
        <dbReference type="ARBA" id="ARBA00009046"/>
    </source>
</evidence>
<dbReference type="PROSITE" id="PS51192">
    <property type="entry name" value="HELICASE_ATP_BIND_1"/>
    <property type="match status" value="1"/>
</dbReference>
<dbReference type="GO" id="GO:0005524">
    <property type="term" value="F:ATP binding"/>
    <property type="evidence" value="ECO:0007669"/>
    <property type="project" value="UniProtKB-KW"/>
</dbReference>
<dbReference type="PROSITE" id="PS51643">
    <property type="entry name" value="HD_CAS3"/>
    <property type="match status" value="1"/>
</dbReference>
<keyword evidence="7" id="KW-0347">Helicase</keyword>
<dbReference type="InterPro" id="IPR011545">
    <property type="entry name" value="DEAD/DEAH_box_helicase_dom"/>
</dbReference>
<dbReference type="InterPro" id="IPR006483">
    <property type="entry name" value="CRISPR-assoc_Cas3_HD"/>
</dbReference>
<gene>
    <name evidence="14" type="ORF">DCMF_24110</name>
</gene>
<comment type="similarity">
    <text evidence="1">In the N-terminal section; belongs to the CRISPR-associated nuclease Cas3-HD family.</text>
</comment>
<evidence type="ECO:0000259" key="11">
    <source>
        <dbReference type="PROSITE" id="PS51192"/>
    </source>
</evidence>
<dbReference type="Pfam" id="PF22590">
    <property type="entry name" value="Cas3-like_C_2"/>
    <property type="match status" value="1"/>
</dbReference>
<dbReference type="InterPro" id="IPR027417">
    <property type="entry name" value="P-loop_NTPase"/>
</dbReference>
<dbReference type="InterPro" id="IPR054712">
    <property type="entry name" value="Cas3-like_dom"/>
</dbReference>
<evidence type="ECO:0000313" key="14">
    <source>
        <dbReference type="EMBL" id="ATW27427.1"/>
    </source>
</evidence>
<evidence type="ECO:0000256" key="7">
    <source>
        <dbReference type="ARBA" id="ARBA00022806"/>
    </source>
</evidence>
<dbReference type="Pfam" id="PF00270">
    <property type="entry name" value="DEAD"/>
    <property type="match status" value="1"/>
</dbReference>
<dbReference type="SUPFAM" id="SSF52540">
    <property type="entry name" value="P-loop containing nucleoside triphosphate hydrolases"/>
    <property type="match status" value="1"/>
</dbReference>
<dbReference type="InterPro" id="IPR006474">
    <property type="entry name" value="Helicase_Cas3_CRISPR-ass_core"/>
</dbReference>
<comment type="similarity">
    <text evidence="2">In the central section; belongs to the CRISPR-associated helicase Cas3 family.</text>
</comment>
<evidence type="ECO:0000256" key="10">
    <source>
        <dbReference type="ARBA" id="ARBA00038437"/>
    </source>
</evidence>
<dbReference type="PROSITE" id="PS51194">
    <property type="entry name" value="HELICASE_CTER"/>
    <property type="match status" value="1"/>
</dbReference>
<dbReference type="SMART" id="SM00490">
    <property type="entry name" value="HELICc"/>
    <property type="match status" value="1"/>
</dbReference>
<evidence type="ECO:0008006" key="16">
    <source>
        <dbReference type="Google" id="ProtNLM"/>
    </source>
</evidence>
<comment type="similarity">
    <text evidence="10">Belongs to the DEAD box helicase family.</text>
</comment>
<dbReference type="Proteomes" id="UP000323521">
    <property type="component" value="Chromosome"/>
</dbReference>
<dbReference type="NCBIfam" id="TIGR01587">
    <property type="entry name" value="cas3_core"/>
    <property type="match status" value="1"/>
</dbReference>
<keyword evidence="4" id="KW-0479">Metal-binding</keyword>
<dbReference type="AlphaFoldDB" id="A0A3G1KYG1"/>
<protein>
    <recommendedName>
        <fullName evidence="16">CRISPR-associated helicase Cas3</fullName>
    </recommendedName>
</protein>
<evidence type="ECO:0000256" key="1">
    <source>
        <dbReference type="ARBA" id="ARBA00006847"/>
    </source>
</evidence>
<feature type="domain" description="Helicase C-terminal" evidence="12">
    <location>
        <begin position="477"/>
        <end position="618"/>
    </location>
</feature>